<evidence type="ECO:0000313" key="2">
    <source>
        <dbReference type="Proteomes" id="UP000015350"/>
    </source>
</evidence>
<gene>
    <name evidence="1" type="ORF">K678_16405</name>
</gene>
<dbReference type="EMBL" id="AQPH01000101">
    <property type="protein sequence ID" value="EPY00381.1"/>
    <property type="molecule type" value="Genomic_DNA"/>
</dbReference>
<proteinExistence type="predicted"/>
<dbReference type="RefSeq" id="WP_021133560.1">
    <property type="nucleotide sequence ID" value="NZ_AQPH01000101.1"/>
</dbReference>
<protein>
    <submittedName>
        <fullName evidence="1">Uncharacterized protein</fullName>
    </submittedName>
</protein>
<dbReference type="STRING" id="1316936.K678_16405"/>
<dbReference type="Proteomes" id="UP000015350">
    <property type="component" value="Unassembled WGS sequence"/>
</dbReference>
<dbReference type="PATRIC" id="fig|1316936.3.peg.3257"/>
<dbReference type="AlphaFoldDB" id="S9TDQ6"/>
<comment type="caution">
    <text evidence="1">The sequence shown here is derived from an EMBL/GenBank/DDBJ whole genome shotgun (WGS) entry which is preliminary data.</text>
</comment>
<dbReference type="OrthoDB" id="7376091at2"/>
<dbReference type="eggNOG" id="ENOG503330W">
    <property type="taxonomic scope" value="Bacteria"/>
</dbReference>
<sequence length="81" mass="8876">MESGRATRDDTDGLIWLKPSGAPVSCVEKIKVLNENFVELKSLAHDALEDALILGCSAEQFRQILHDMVDSLTSSIKESSD</sequence>
<evidence type="ECO:0000313" key="1">
    <source>
        <dbReference type="EMBL" id="EPY00381.1"/>
    </source>
</evidence>
<name>S9TDQ6_MAGFU</name>
<reference evidence="1 2" key="1">
    <citation type="submission" date="2013-04" db="EMBL/GenBank/DDBJ databases">
        <authorList>
            <person name="Kuznetsov B."/>
            <person name="Ivanovsky R."/>
        </authorList>
    </citation>
    <scope>NUCLEOTIDE SEQUENCE [LARGE SCALE GENOMIC DNA]</scope>
    <source>
        <strain evidence="1 2">MGU-K5</strain>
    </source>
</reference>
<organism evidence="1 2">
    <name type="scientific">Magnetospirillum fulvum MGU-K5</name>
    <dbReference type="NCBI Taxonomy" id="1316936"/>
    <lineage>
        <taxon>Bacteria</taxon>
        <taxon>Pseudomonadati</taxon>
        <taxon>Pseudomonadota</taxon>
        <taxon>Alphaproteobacteria</taxon>
        <taxon>Rhodospirillales</taxon>
        <taxon>Rhodospirillaceae</taxon>
        <taxon>Magnetospirillum</taxon>
    </lineage>
</organism>
<accession>S9TDQ6</accession>